<dbReference type="AlphaFoldDB" id="D2EEP7"/>
<proteinExistence type="predicted"/>
<sequence length="155" mass="18300">MDNKENKKLKERLFKDRPLSSISLNEFERPTNDYNTNLRRFCISLGLVSPGESRIAIVYILDILLKSRKKSPEGLDSYEIIKSLYKRKVKIVYANILRDLRKLMATGLVEKRNSVYRIKENLRLDEIISDFIKPYIIDRMLNKIEEYAKSIDKVN</sequence>
<dbReference type="EMBL" id="GG730040">
    <property type="protein sequence ID" value="EEZ93265.1"/>
    <property type="molecule type" value="Genomic_DNA"/>
</dbReference>
<protein>
    <submittedName>
        <fullName evidence="1">Uncharacterized protein</fullName>
    </submittedName>
</protein>
<gene>
    <name evidence="1" type="ORF">BJBARM4_0199</name>
</gene>
<accession>D2EEP7</accession>
<dbReference type="Proteomes" id="UP000009375">
    <property type="component" value="Unassembled WGS sequence"/>
</dbReference>
<evidence type="ECO:0000313" key="1">
    <source>
        <dbReference type="EMBL" id="EEZ93265.1"/>
    </source>
</evidence>
<evidence type="ECO:0000313" key="2">
    <source>
        <dbReference type="Proteomes" id="UP000009375"/>
    </source>
</evidence>
<name>D2EEP7_PARA4</name>
<reference evidence="1 2" key="1">
    <citation type="journal article" date="2010" name="Proc. Natl. Acad. Sci. U.S.A.">
        <title>Enigmatic, ultrasmall, uncultivated Archaea.</title>
        <authorList>
            <person name="Baker B.J."/>
            <person name="Comolli L.R."/>
            <person name="Dick G.J."/>
            <person name="Hauser L.J."/>
            <person name="Hyatt D."/>
            <person name="Dill B.D."/>
            <person name="Land M.L."/>
            <person name="Verberkmoes N.C."/>
            <person name="Hettich R.L."/>
            <person name="Banfield J.F."/>
        </authorList>
    </citation>
    <scope>NUCLEOTIDE SEQUENCE [LARGE SCALE GENOMIC DNA]</scope>
</reference>
<organism evidence="1 2">
    <name type="scientific">Candidatus Parvarchaeum acidiphilum ARMAN-4</name>
    <dbReference type="NCBI Taxonomy" id="662760"/>
    <lineage>
        <taxon>Archaea</taxon>
        <taxon>Candidatus Parvarchaeota</taxon>
        <taxon>Candidatus Parvarchaeum</taxon>
    </lineage>
</organism>